<accession>A0A7S0ZH97</accession>
<feature type="compositionally biased region" description="Basic and acidic residues" evidence="1">
    <location>
        <begin position="177"/>
        <end position="191"/>
    </location>
</feature>
<feature type="compositionally biased region" description="Basic and acidic residues" evidence="1">
    <location>
        <begin position="245"/>
        <end position="260"/>
    </location>
</feature>
<protein>
    <submittedName>
        <fullName evidence="2">Uncharacterized protein</fullName>
    </submittedName>
</protein>
<feature type="region of interest" description="Disordered" evidence="1">
    <location>
        <begin position="177"/>
        <end position="217"/>
    </location>
</feature>
<dbReference type="EMBL" id="HBFP01008623">
    <property type="protein sequence ID" value="CAD8821781.1"/>
    <property type="molecule type" value="Transcribed_RNA"/>
</dbReference>
<reference evidence="2" key="1">
    <citation type="submission" date="2021-01" db="EMBL/GenBank/DDBJ databases">
        <authorList>
            <person name="Corre E."/>
            <person name="Pelletier E."/>
            <person name="Niang G."/>
            <person name="Scheremetjew M."/>
            <person name="Finn R."/>
            <person name="Kale V."/>
            <person name="Holt S."/>
            <person name="Cochrane G."/>
            <person name="Meng A."/>
            <person name="Brown T."/>
            <person name="Cohen L."/>
        </authorList>
    </citation>
    <scope>NUCLEOTIDE SEQUENCE</scope>
    <source>
        <strain evidence="2">CCMP3278</strain>
    </source>
</reference>
<sequence length="320" mass="36381">MSSFQYRTSPSTSADDKLANFADCALTVSANYMCTEPDEHTQMHEQEEYVAGLLALNKPSGNFVLQEVKESSGEDKPIIHEIRSHSWMSRGNNALPSGDTITPRNLMVSEKLKPGTKSKKQRIGRREELRRKKNALQVMLEAKPMALRPLPPIRSFIMSAFMEQPTDREEMSLTEIDHKSAPPNNLKEDASVKVSPKFSKDLDNPRPSKTKDFRAKARERRFKNRKPLGLNAFKEDKLVNVCPQRSEDLENDPKPSTTKDLRKKARERRLKKEALQAMLKVNPAPVEPFFSIRSLVMEAILDSLKESEIGNDSKHIPRLS</sequence>
<evidence type="ECO:0000313" key="2">
    <source>
        <dbReference type="EMBL" id="CAD8821781.1"/>
    </source>
</evidence>
<gene>
    <name evidence="2" type="ORF">TOLI1172_LOCUS6177</name>
</gene>
<organism evidence="2">
    <name type="scientific">Timspurckia oligopyrenoides</name>
    <dbReference type="NCBI Taxonomy" id="708627"/>
    <lineage>
        <taxon>Eukaryota</taxon>
        <taxon>Rhodophyta</taxon>
        <taxon>Bangiophyceae</taxon>
        <taxon>Porphyridiales</taxon>
        <taxon>Porphyridiaceae</taxon>
        <taxon>Timspurckia</taxon>
    </lineage>
</organism>
<evidence type="ECO:0000256" key="1">
    <source>
        <dbReference type="SAM" id="MobiDB-lite"/>
    </source>
</evidence>
<dbReference type="AlphaFoldDB" id="A0A7S0ZH97"/>
<proteinExistence type="predicted"/>
<feature type="compositionally biased region" description="Basic and acidic residues" evidence="1">
    <location>
        <begin position="198"/>
        <end position="216"/>
    </location>
</feature>
<name>A0A7S0ZH97_9RHOD</name>
<feature type="region of interest" description="Disordered" evidence="1">
    <location>
        <begin position="244"/>
        <end position="264"/>
    </location>
</feature>